<dbReference type="EMBL" id="LN515531">
    <property type="protein sequence ID" value="CEA14260.1"/>
    <property type="molecule type" value="Genomic_DNA"/>
</dbReference>
<sequence>MNPMILMNIKEIIINSIKYPFLDWKKILILGFIVVIYTIPHDMVPINLQNGFTYPFLIIALLINCFISGYFFKIIQYSLKDTRELPKFRKWVKLFKNGFKVTCVSLIYSIPATLPLIILNLPLINYYLYLPDFIIVIIGAIAQIYLQGYATWLLQGYATTFFVYMLYCLIIFPISLIAITNMANNDGKWSYAFKLKAIFDKIKNIGWIKFYSWYFLASVITLLVLLIGIFLMFIFSILIHNYLSIKLIDSLIITPYIYMFFSRSLALIYNSEKNGLER</sequence>
<keyword evidence="1" id="KW-1133">Transmembrane helix</keyword>
<organism evidence="2">
    <name type="scientific">Methanobacterium formicicum</name>
    <dbReference type="NCBI Taxonomy" id="2162"/>
    <lineage>
        <taxon>Archaea</taxon>
        <taxon>Methanobacteriati</taxon>
        <taxon>Methanobacteriota</taxon>
        <taxon>Methanomada group</taxon>
        <taxon>Methanobacteria</taxon>
        <taxon>Methanobacteriales</taxon>
        <taxon>Methanobacteriaceae</taxon>
        <taxon>Methanobacterium</taxon>
    </lineage>
</organism>
<feature type="transmembrane region" description="Helical" evidence="1">
    <location>
        <begin position="52"/>
        <end position="77"/>
    </location>
</feature>
<feature type="transmembrane region" description="Helical" evidence="1">
    <location>
        <begin position="98"/>
        <end position="120"/>
    </location>
</feature>
<gene>
    <name evidence="2" type="ORF">DSM1535_1936</name>
</gene>
<dbReference type="PATRIC" id="fig|2162.9.peg.1993"/>
<accession>A0A090I7P3</accession>
<evidence type="ECO:0000313" key="2">
    <source>
        <dbReference type="EMBL" id="CEA14260.1"/>
    </source>
</evidence>
<feature type="transmembrane region" description="Helical" evidence="1">
    <location>
        <begin position="158"/>
        <end position="179"/>
    </location>
</feature>
<keyword evidence="1" id="KW-0472">Membrane</keyword>
<keyword evidence="1" id="KW-0812">Transmembrane</keyword>
<name>A0A090I7P3_METFO</name>
<dbReference type="AlphaFoldDB" id="A0A090I7P3"/>
<protein>
    <submittedName>
        <fullName evidence="2">Putative membrane protein</fullName>
    </submittedName>
</protein>
<dbReference type="KEGG" id="mfi:DSM1535_1936"/>
<feature type="transmembrane region" description="Helical" evidence="1">
    <location>
        <begin position="21"/>
        <end position="40"/>
    </location>
</feature>
<evidence type="ECO:0000256" key="1">
    <source>
        <dbReference type="SAM" id="Phobius"/>
    </source>
</evidence>
<proteinExistence type="predicted"/>
<reference evidence="2" key="1">
    <citation type="submission" date="2014-08" db="EMBL/GenBank/DDBJ databases">
        <authorList>
            <person name="Wibberg D."/>
        </authorList>
    </citation>
    <scope>NUCLEOTIDE SEQUENCE</scope>
</reference>
<dbReference type="InterPro" id="IPR025098">
    <property type="entry name" value="DUF4013"/>
</dbReference>
<dbReference type="Pfam" id="PF13197">
    <property type="entry name" value="DUF4013"/>
    <property type="match status" value="1"/>
</dbReference>
<feature type="transmembrane region" description="Helical" evidence="1">
    <location>
        <begin position="126"/>
        <end position="146"/>
    </location>
</feature>
<feature type="transmembrane region" description="Helical" evidence="1">
    <location>
        <begin position="213"/>
        <end position="239"/>
    </location>
</feature>